<sequence length="916" mass="99191">MSSAPIYCAHDDKRRAAVRGADLNGIDSVEVDCAQTTLIVTFLGRAPEWIQPENLRIEGGRRERDIQVLAVSIERADDDGLDDRMFVTVARPGDFSTYRLVIVARDESGRLSHETPNDFDARYASAEFSFKAGCPQDQDPADCPPCAPEPVPAVAIDYLARDYQSFRRLMLDRLALTLPDWKERHAPDIGITLVELLAYAADDLSYYQDAVATETFLDSARLRESVRRHCRLVDYRLHQGASARTWAAFQLEGKATFDIAPADLMLTTALPGEHDPMVRAEDAAGIAWSDYLVFEAPAELPALTFRRSRNRIQFYDWGGSACCLTKGATSATLIEPNEPEEPPAPPDGEGEGGEGGAFDPNQPGALPRAENRPEKQRVALAQQEPVTPGERPGRLGLAPGDVLVLMEVIGPRTGRHGDADPTRRHVVRLTAVEEGVDSLTGQRIVEVQWCPEDALPFPFCLSARSEAPNCEWLTGISIALGNVVPVDHGRSIEQVLSPVSAGRIDAACDDRCTPSETRIVAKRYRPRLERADVTFVAPPASDEQSCGSCGGTAASVAGKPDLIGALPAIRLASLPPANAAQPDLQDELRAVRGAGARTMAGAVSLWRPRLDLLDSGPQDAHFVVEVAEDGSAGLRFGDGRSGRAPVAGERFVAFYRVGNGPAGNVGAGALRHLVFRNNFPDGVTLTVTNPLPARGGTAPEPMADGKLRAPQLFRTRLERAVAAEDYAAIAMRDFPALVQRAAAALRATGVRSEVQVAIDSYGTSDPPQSLLDCIARHLERYRRIGHDVRVVPARKVPIDLALRVCVTPGHVAEQVLTELRETLGPRFDRVNRPGFFNPDALSFGEGVMTSRILAAAHRVPGVAHAEVTKLERLFEGPDGELEAGILRLGPLELARLDQDRDAPENGRLSLTMETGR</sequence>
<dbReference type="OrthoDB" id="9796131at2"/>
<accession>A0A4S1X857</accession>
<proteinExistence type="predicted"/>
<evidence type="ECO:0000313" key="2">
    <source>
        <dbReference type="EMBL" id="TGX52364.1"/>
    </source>
</evidence>
<keyword evidence="3" id="KW-1185">Reference proteome</keyword>
<name>A0A4S1X857_9SPHN</name>
<dbReference type="NCBIfam" id="TIGR02243">
    <property type="entry name" value="putative baseplate assembly protein"/>
    <property type="match status" value="1"/>
</dbReference>
<dbReference type="InterPro" id="IPR011749">
    <property type="entry name" value="CHP02243"/>
</dbReference>
<dbReference type="EMBL" id="SRXT01000006">
    <property type="protein sequence ID" value="TGX52364.1"/>
    <property type="molecule type" value="Genomic_DNA"/>
</dbReference>
<gene>
    <name evidence="2" type="ORF">E5A73_16350</name>
</gene>
<reference evidence="2 3" key="1">
    <citation type="submission" date="2019-04" db="EMBL/GenBank/DDBJ databases">
        <title>Sphingomonas psychrotolerans sp. nov., isolated from soil in the Tianshan Mountains, Xinjiang, China.</title>
        <authorList>
            <person name="Luo Y."/>
            <person name="Sheng H."/>
        </authorList>
    </citation>
    <scope>NUCLEOTIDE SEQUENCE [LARGE SCALE GENOMIC DNA]</scope>
    <source>
        <strain evidence="2 3">ZFGT-11</strain>
    </source>
</reference>
<dbReference type="RefSeq" id="WP_135964906.1">
    <property type="nucleotide sequence ID" value="NZ_SRXT01000006.1"/>
</dbReference>
<feature type="region of interest" description="Disordered" evidence="1">
    <location>
        <begin position="334"/>
        <end position="397"/>
    </location>
</feature>
<dbReference type="AlphaFoldDB" id="A0A4S1X857"/>
<evidence type="ECO:0000256" key="1">
    <source>
        <dbReference type="SAM" id="MobiDB-lite"/>
    </source>
</evidence>
<comment type="caution">
    <text evidence="2">The sequence shown here is derived from an EMBL/GenBank/DDBJ whole genome shotgun (WGS) entry which is preliminary data.</text>
</comment>
<evidence type="ECO:0000313" key="3">
    <source>
        <dbReference type="Proteomes" id="UP000306147"/>
    </source>
</evidence>
<protein>
    <submittedName>
        <fullName evidence="2">Putative baseplate assembly protein</fullName>
    </submittedName>
</protein>
<organism evidence="2 3">
    <name type="scientific">Sphingomonas gei</name>
    <dbReference type="NCBI Taxonomy" id="1395960"/>
    <lineage>
        <taxon>Bacteria</taxon>
        <taxon>Pseudomonadati</taxon>
        <taxon>Pseudomonadota</taxon>
        <taxon>Alphaproteobacteria</taxon>
        <taxon>Sphingomonadales</taxon>
        <taxon>Sphingomonadaceae</taxon>
        <taxon>Sphingomonas</taxon>
    </lineage>
</organism>
<dbReference type="Proteomes" id="UP000306147">
    <property type="component" value="Unassembled WGS sequence"/>
</dbReference>